<sequence>MRLRHSDAKFTQSRHDILPDSPIGSNPFTQVAVFCDFKIASMNLVAFANSGALVFLAFISAFILQYKVVPR</sequence>
<comment type="caution">
    <text evidence="2">The sequence shown here is derived from an EMBL/GenBank/DDBJ whole genome shotgun (WGS) entry which is preliminary data.</text>
</comment>
<proteinExistence type="predicted"/>
<dbReference type="AlphaFoldDB" id="A0AAV0ICK7"/>
<accession>A0AAV0ICK7</accession>
<name>A0AAV0ICK7_9ROSI</name>
<keyword evidence="1" id="KW-0812">Transmembrane</keyword>
<dbReference type="Proteomes" id="UP001154282">
    <property type="component" value="Unassembled WGS sequence"/>
</dbReference>
<keyword evidence="1" id="KW-0472">Membrane</keyword>
<evidence type="ECO:0000313" key="2">
    <source>
        <dbReference type="EMBL" id="CAI0395028.1"/>
    </source>
</evidence>
<organism evidence="2 3">
    <name type="scientific">Linum tenue</name>
    <dbReference type="NCBI Taxonomy" id="586396"/>
    <lineage>
        <taxon>Eukaryota</taxon>
        <taxon>Viridiplantae</taxon>
        <taxon>Streptophyta</taxon>
        <taxon>Embryophyta</taxon>
        <taxon>Tracheophyta</taxon>
        <taxon>Spermatophyta</taxon>
        <taxon>Magnoliopsida</taxon>
        <taxon>eudicotyledons</taxon>
        <taxon>Gunneridae</taxon>
        <taxon>Pentapetalae</taxon>
        <taxon>rosids</taxon>
        <taxon>fabids</taxon>
        <taxon>Malpighiales</taxon>
        <taxon>Linaceae</taxon>
        <taxon>Linum</taxon>
    </lineage>
</organism>
<gene>
    <name evidence="2" type="ORF">LITE_LOCUS8565</name>
</gene>
<dbReference type="EMBL" id="CAMGYJ010000003">
    <property type="protein sequence ID" value="CAI0395028.1"/>
    <property type="molecule type" value="Genomic_DNA"/>
</dbReference>
<protein>
    <submittedName>
        <fullName evidence="2">Uncharacterized protein</fullName>
    </submittedName>
</protein>
<keyword evidence="1" id="KW-1133">Transmembrane helix</keyword>
<evidence type="ECO:0000256" key="1">
    <source>
        <dbReference type="SAM" id="Phobius"/>
    </source>
</evidence>
<keyword evidence="3" id="KW-1185">Reference proteome</keyword>
<reference evidence="2" key="1">
    <citation type="submission" date="2022-08" db="EMBL/GenBank/DDBJ databases">
        <authorList>
            <person name="Gutierrez-Valencia J."/>
        </authorList>
    </citation>
    <scope>NUCLEOTIDE SEQUENCE</scope>
</reference>
<feature type="transmembrane region" description="Helical" evidence="1">
    <location>
        <begin position="44"/>
        <end position="66"/>
    </location>
</feature>
<evidence type="ECO:0000313" key="3">
    <source>
        <dbReference type="Proteomes" id="UP001154282"/>
    </source>
</evidence>